<dbReference type="Pfam" id="PF16119">
    <property type="entry name" value="DUF4835"/>
    <property type="match status" value="1"/>
</dbReference>
<dbReference type="OrthoDB" id="9773381at2"/>
<dbReference type="PROSITE" id="PS51257">
    <property type="entry name" value="PROKAR_LIPOPROTEIN"/>
    <property type="match status" value="1"/>
</dbReference>
<evidence type="ECO:0000256" key="1">
    <source>
        <dbReference type="SAM" id="SignalP"/>
    </source>
</evidence>
<dbReference type="InterPro" id="IPR032274">
    <property type="entry name" value="DUF4835"/>
</dbReference>
<evidence type="ECO:0000313" key="3">
    <source>
        <dbReference type="Proteomes" id="UP000253919"/>
    </source>
</evidence>
<keyword evidence="1" id="KW-0732">Signal</keyword>
<dbReference type="AlphaFoldDB" id="A0A369QV49"/>
<evidence type="ECO:0008006" key="4">
    <source>
        <dbReference type="Google" id="ProtNLM"/>
    </source>
</evidence>
<dbReference type="RefSeq" id="WP_115374973.1">
    <property type="nucleotide sequence ID" value="NZ_QASA01000001.1"/>
</dbReference>
<sequence length="302" mass="34586">MFKYLLTVSFSLFLACRCAFAQELQCEVLINDDQVTVTDKRVFQNMQRDIFNFMNNQRWTSTLYKSEERIQARMLITITSVPSVGNYTATVQVLSARPVYSTGYETSVLSFFDKDWVFEYNDAQPLQFSENSYTSQLASLLTFYAYLIIGLDNDSFARLGGSAMYDRATNVLNNVTSQNSGAPGWQAFEDTRNRYWLLTNLRDPQIEPFRTAVYNYFRQGMDIFATKPADARTNILNAIKSIQQVAQRRPGTAIIRSFFDAKSDEIFSVFKGGNSSEKQTVYAILSELDPTNINKYQGLLQR</sequence>
<dbReference type="EMBL" id="QASA01000001">
    <property type="protein sequence ID" value="RDC66058.1"/>
    <property type="molecule type" value="Genomic_DNA"/>
</dbReference>
<comment type="caution">
    <text evidence="2">The sequence shown here is derived from an EMBL/GenBank/DDBJ whole genome shotgun (WGS) entry which is preliminary data.</text>
</comment>
<reference evidence="2 3" key="1">
    <citation type="submission" date="2018-04" db="EMBL/GenBank/DDBJ databases">
        <title>Adhaeribacter sp. HMF7616 genome sequencing and assembly.</title>
        <authorList>
            <person name="Kang H."/>
            <person name="Kang J."/>
            <person name="Cha I."/>
            <person name="Kim H."/>
            <person name="Joh K."/>
        </authorList>
    </citation>
    <scope>NUCLEOTIDE SEQUENCE [LARGE SCALE GENOMIC DNA]</scope>
    <source>
        <strain evidence="2 3">HMF7616</strain>
    </source>
</reference>
<gene>
    <name evidence="2" type="ORF">AHMF7616_04689</name>
</gene>
<dbReference type="Proteomes" id="UP000253919">
    <property type="component" value="Unassembled WGS sequence"/>
</dbReference>
<evidence type="ECO:0000313" key="2">
    <source>
        <dbReference type="EMBL" id="RDC66058.1"/>
    </source>
</evidence>
<feature type="chain" id="PRO_5017034134" description="DUF4835 domain-containing protein" evidence="1">
    <location>
        <begin position="22"/>
        <end position="302"/>
    </location>
</feature>
<proteinExistence type="predicted"/>
<accession>A0A369QV49</accession>
<organism evidence="2 3">
    <name type="scientific">Adhaeribacter pallidiroseus</name>
    <dbReference type="NCBI Taxonomy" id="2072847"/>
    <lineage>
        <taxon>Bacteria</taxon>
        <taxon>Pseudomonadati</taxon>
        <taxon>Bacteroidota</taxon>
        <taxon>Cytophagia</taxon>
        <taxon>Cytophagales</taxon>
        <taxon>Hymenobacteraceae</taxon>
        <taxon>Adhaeribacter</taxon>
    </lineage>
</organism>
<protein>
    <recommendedName>
        <fullName evidence="4">DUF4835 domain-containing protein</fullName>
    </recommendedName>
</protein>
<name>A0A369QV49_9BACT</name>
<feature type="signal peptide" evidence="1">
    <location>
        <begin position="1"/>
        <end position="21"/>
    </location>
</feature>
<keyword evidence="3" id="KW-1185">Reference proteome</keyword>